<evidence type="ECO:0000256" key="3">
    <source>
        <dbReference type="SAM" id="SignalP"/>
    </source>
</evidence>
<dbReference type="Gene3D" id="2.40.50.40">
    <property type="match status" value="1"/>
</dbReference>
<comment type="caution">
    <text evidence="5">The sequence shown here is derived from an EMBL/GenBank/DDBJ whole genome shotgun (WGS) entry which is preliminary data.</text>
</comment>
<organism evidence="5 6">
    <name type="scientific">Labeo rohita</name>
    <name type="common">Indian major carp</name>
    <name type="synonym">Cyprinus rohita</name>
    <dbReference type="NCBI Taxonomy" id="84645"/>
    <lineage>
        <taxon>Eukaryota</taxon>
        <taxon>Metazoa</taxon>
        <taxon>Chordata</taxon>
        <taxon>Craniata</taxon>
        <taxon>Vertebrata</taxon>
        <taxon>Euteleostomi</taxon>
        <taxon>Actinopterygii</taxon>
        <taxon>Neopterygii</taxon>
        <taxon>Teleostei</taxon>
        <taxon>Ostariophysi</taxon>
        <taxon>Cypriniformes</taxon>
        <taxon>Cyprinidae</taxon>
        <taxon>Labeoninae</taxon>
        <taxon>Labeonini</taxon>
        <taxon>Labeo</taxon>
    </lineage>
</organism>
<feature type="region of interest" description="Disordered" evidence="2">
    <location>
        <begin position="180"/>
        <end position="209"/>
    </location>
</feature>
<evidence type="ECO:0000313" key="6">
    <source>
        <dbReference type="Proteomes" id="UP000830375"/>
    </source>
</evidence>
<sequence length="330" mass="36766">MKFTVFAAFLFSIGWISVEDAEYDGPPPDCCLTANTQIPFENIVNYTTQDSRCLIRAVRQVQNYYNLSQYYILHKKNKTICSDPDSKWTKKAISIVEGRRTTKPYPKPATCYTSTTNMIPTTATTDKTSGTETETSTSTTVTPAVTTITTSETETSTSTTVTPTVTTIKTSTLETKISKTTLQPSVSKEKPESTATTCGTSETTAPPTETPLITSAATITTIPPLYHRKKTPKPLIKKLGKNKKGLRKGDIRPVHCCLTVSNTRIQHEDILYYDMQEKNLCPVRAAEIAKATEGGKSHQHPLHTIQVQHLQQKKHWEKRLRPAQAHLYPQ</sequence>
<dbReference type="Proteomes" id="UP000830375">
    <property type="component" value="Unassembled WGS sequence"/>
</dbReference>
<evidence type="ECO:0000259" key="4">
    <source>
        <dbReference type="Pfam" id="PF00048"/>
    </source>
</evidence>
<dbReference type="InterPro" id="IPR001811">
    <property type="entry name" value="Chemokine_IL8-like_dom"/>
</dbReference>
<keyword evidence="6" id="KW-1185">Reference proteome</keyword>
<reference evidence="5 6" key="1">
    <citation type="submission" date="2022-01" db="EMBL/GenBank/DDBJ databases">
        <title>A high-quality chromosome-level genome assembly of rohu carp, Labeo rohita.</title>
        <authorList>
            <person name="Arick M.A. II"/>
            <person name="Hsu C.-Y."/>
            <person name="Magbanua Z."/>
            <person name="Pechanova O."/>
            <person name="Grover C."/>
            <person name="Miller E."/>
            <person name="Thrash A."/>
            <person name="Ezzel L."/>
            <person name="Alam S."/>
            <person name="Benzie J."/>
            <person name="Hamilton M."/>
            <person name="Karsi A."/>
            <person name="Lawrence M.L."/>
            <person name="Peterson D.G."/>
        </authorList>
    </citation>
    <scope>NUCLEOTIDE SEQUENCE [LARGE SCALE GENOMIC DNA]</scope>
    <source>
        <strain evidence="6">BAU-BD-2019</strain>
        <tissue evidence="5">Blood</tissue>
    </source>
</reference>
<keyword evidence="3" id="KW-0732">Signal</keyword>
<feature type="domain" description="Chemokine interleukin-8-like" evidence="4">
    <location>
        <begin position="29"/>
        <end position="94"/>
    </location>
</feature>
<feature type="chain" id="PRO_5047246999" evidence="3">
    <location>
        <begin position="21"/>
        <end position="330"/>
    </location>
</feature>
<keyword evidence="1" id="KW-0202">Cytokine</keyword>
<feature type="signal peptide" evidence="3">
    <location>
        <begin position="1"/>
        <end position="20"/>
    </location>
</feature>
<dbReference type="InterPro" id="IPR036048">
    <property type="entry name" value="Interleukin_8-like_sf"/>
</dbReference>
<dbReference type="SUPFAM" id="SSF54117">
    <property type="entry name" value="Interleukin 8-like chemokines"/>
    <property type="match status" value="1"/>
</dbReference>
<dbReference type="Pfam" id="PF00048">
    <property type="entry name" value="IL8"/>
    <property type="match status" value="1"/>
</dbReference>
<proteinExistence type="predicted"/>
<gene>
    <name evidence="5" type="ORF">H4Q32_004362</name>
</gene>
<evidence type="ECO:0000256" key="2">
    <source>
        <dbReference type="SAM" id="MobiDB-lite"/>
    </source>
</evidence>
<feature type="compositionally biased region" description="Low complexity" evidence="2">
    <location>
        <begin position="193"/>
        <end position="209"/>
    </location>
</feature>
<evidence type="ECO:0000313" key="5">
    <source>
        <dbReference type="EMBL" id="KAI2667783.1"/>
    </source>
</evidence>
<dbReference type="EMBL" id="JACTAM010000002">
    <property type="protein sequence ID" value="KAI2667783.1"/>
    <property type="molecule type" value="Genomic_DNA"/>
</dbReference>
<name>A0ABQ8N0Y9_LABRO</name>
<protein>
    <submittedName>
        <fullName evidence="5">C-C motif chemokine 20</fullName>
    </submittedName>
</protein>
<accession>A0ABQ8N0Y9</accession>
<feature type="region of interest" description="Disordered" evidence="2">
    <location>
        <begin position="122"/>
        <end position="143"/>
    </location>
</feature>
<evidence type="ECO:0000256" key="1">
    <source>
        <dbReference type="ARBA" id="ARBA00022514"/>
    </source>
</evidence>